<evidence type="ECO:0000313" key="3">
    <source>
        <dbReference type="EMBL" id="AIF70052.1"/>
    </source>
</evidence>
<dbReference type="Proteomes" id="UP000027981">
    <property type="component" value="Chromosome"/>
</dbReference>
<dbReference type="AlphaFoldDB" id="A0A075LVL0"/>
<dbReference type="RefSeq" id="WP_048165543.1">
    <property type="nucleotide sequence ID" value="NZ_CP006019.1"/>
</dbReference>
<dbReference type="Pfam" id="PF14257">
    <property type="entry name" value="DUF4349"/>
    <property type="match status" value="1"/>
</dbReference>
<feature type="domain" description="DUF4349" evidence="2">
    <location>
        <begin position="94"/>
        <end position="285"/>
    </location>
</feature>
<dbReference type="STRING" id="1343739.PAP_08320"/>
<reference evidence="3 4" key="2">
    <citation type="journal article" date="2015" name="Genome Announc.">
        <title>Complete Genome Sequence of Hyperthermophilic Piezophilic Archaeon Palaeococcus pacificus DY20341T, Isolated from Deep-Sea Hydrothermal Sediments.</title>
        <authorList>
            <person name="Zeng X."/>
            <person name="Jebbar M."/>
            <person name="Shao Z."/>
        </authorList>
    </citation>
    <scope>NUCLEOTIDE SEQUENCE [LARGE SCALE GENOMIC DNA]</scope>
    <source>
        <strain evidence="3 4">DY20341</strain>
    </source>
</reference>
<reference evidence="4" key="1">
    <citation type="submission" date="2013-06" db="EMBL/GenBank/DDBJ databases">
        <title>Complete Genome Sequence of Hyperthermophilic Palaeococcus pacificus DY20341T, Isolated from a Deep-Sea Hydrothermal Sediments.</title>
        <authorList>
            <person name="Zeng X."/>
            <person name="Shao Z."/>
        </authorList>
    </citation>
    <scope>NUCLEOTIDE SEQUENCE [LARGE SCALE GENOMIC DNA]</scope>
    <source>
        <strain evidence="4">DY20341</strain>
    </source>
</reference>
<evidence type="ECO:0000313" key="4">
    <source>
        <dbReference type="Proteomes" id="UP000027981"/>
    </source>
</evidence>
<organism evidence="3 4">
    <name type="scientific">Palaeococcus pacificus DY20341</name>
    <dbReference type="NCBI Taxonomy" id="1343739"/>
    <lineage>
        <taxon>Archaea</taxon>
        <taxon>Methanobacteriati</taxon>
        <taxon>Methanobacteriota</taxon>
        <taxon>Thermococci</taxon>
        <taxon>Thermococcales</taxon>
        <taxon>Thermococcaceae</taxon>
        <taxon>Palaeococcus</taxon>
    </lineage>
</organism>
<keyword evidence="1" id="KW-0812">Transmembrane</keyword>
<dbReference type="HOGENOM" id="CLU_873242_0_0_2"/>
<gene>
    <name evidence="3" type="ORF">PAP_08320</name>
</gene>
<dbReference type="eggNOG" id="arCOG04609">
    <property type="taxonomic scope" value="Archaea"/>
</dbReference>
<protein>
    <recommendedName>
        <fullName evidence="2">DUF4349 domain-containing protein</fullName>
    </recommendedName>
</protein>
<feature type="transmembrane region" description="Helical" evidence="1">
    <location>
        <begin position="259"/>
        <end position="286"/>
    </location>
</feature>
<keyword evidence="4" id="KW-1185">Reference proteome</keyword>
<accession>A0A075LVL0</accession>
<dbReference type="InterPro" id="IPR025645">
    <property type="entry name" value="DUF4349"/>
</dbReference>
<dbReference type="KEGG" id="ppac:PAP_08320"/>
<evidence type="ECO:0000259" key="2">
    <source>
        <dbReference type="Pfam" id="PF14257"/>
    </source>
</evidence>
<dbReference type="EMBL" id="CP006019">
    <property type="protein sequence ID" value="AIF70052.1"/>
    <property type="molecule type" value="Genomic_DNA"/>
</dbReference>
<dbReference type="GeneID" id="24842764"/>
<keyword evidence="1" id="KW-1133">Transmembrane helix</keyword>
<keyword evidence="1" id="KW-0472">Membrane</keyword>
<sequence>MQRRWKVVSLLVVLAFIIGTAYVVTFFRISGKASYQRYDMVYETAKAESGSWFAPTYTRAGTYTETATVATHAQTTQTAQGVPQRLKKDYYVLIQDEAPINVASEIKKEVSILGGYVISENLDKSEERVVYYLEFRVPNTVENEGKIGALFERYNVKSLRLETQDVTSQYNKIVAEIESLEAEKAKLLGFYNLSNDVDDLMMLENRISSINSRLNYLYLQKDYYEKVTDYITYHVTVESKEKPVFEVELGFRETVYKAVIILIGIINGLIALAIIASPFVVLLIIGKKLYDRYPKKSAEEKEESKEM</sequence>
<proteinExistence type="predicted"/>
<name>A0A075LVL0_9EURY</name>
<evidence type="ECO:0000256" key="1">
    <source>
        <dbReference type="SAM" id="Phobius"/>
    </source>
</evidence>
<dbReference type="OrthoDB" id="102151at2157"/>